<accession>A0A0K6I4F5</accession>
<gene>
    <name evidence="11" type="ORF">Ga0061067_108184</name>
</gene>
<dbReference type="EMBL" id="CYHE01000008">
    <property type="protein sequence ID" value="CUA98034.1"/>
    <property type="molecule type" value="Genomic_DNA"/>
</dbReference>
<dbReference type="PANTHER" id="PTHR35011:SF2">
    <property type="entry name" value="2,3-DIKETO-L-GULONATE TRAP TRANSPORTER SMALL PERMEASE PROTEIN YIAM"/>
    <property type="match status" value="1"/>
</dbReference>
<keyword evidence="7 9" id="KW-0472">Membrane</keyword>
<dbReference type="InterPro" id="IPR055348">
    <property type="entry name" value="DctQ"/>
</dbReference>
<sequence length="169" mass="18070">MIFRQALALVAAVSRFATGAAFFILMGAVLVQVLGRTLFHSSPVWTEELTRFALLYVAAIGIGLAYRSGDLVNVDLVCESLPAPWPKLLRALSALLTAMLCLILIGPAWRFTSIGAMQTSPALTWRMDFIHASMLVALVSLCIFSLARFLSIATGESDGLPQAAGGETP</sequence>
<evidence type="ECO:0000256" key="8">
    <source>
        <dbReference type="ARBA" id="ARBA00038436"/>
    </source>
</evidence>
<evidence type="ECO:0000259" key="10">
    <source>
        <dbReference type="Pfam" id="PF04290"/>
    </source>
</evidence>
<feature type="transmembrane region" description="Helical" evidence="9">
    <location>
        <begin position="129"/>
        <end position="150"/>
    </location>
</feature>
<keyword evidence="3" id="KW-1003">Cell membrane</keyword>
<proteinExistence type="inferred from homology"/>
<dbReference type="PANTHER" id="PTHR35011">
    <property type="entry name" value="2,3-DIKETO-L-GULONATE TRAP TRANSPORTER SMALL PERMEASE PROTEIN YIAM"/>
    <property type="match status" value="1"/>
</dbReference>
<feature type="transmembrane region" description="Helical" evidence="9">
    <location>
        <begin position="88"/>
        <end position="109"/>
    </location>
</feature>
<evidence type="ECO:0000256" key="1">
    <source>
        <dbReference type="ARBA" id="ARBA00004429"/>
    </source>
</evidence>
<dbReference type="Proteomes" id="UP000183900">
    <property type="component" value="Unassembled WGS sequence"/>
</dbReference>
<evidence type="ECO:0000256" key="9">
    <source>
        <dbReference type="RuleBase" id="RU369079"/>
    </source>
</evidence>
<protein>
    <recommendedName>
        <fullName evidence="9">TRAP transporter small permease protein</fullName>
    </recommendedName>
</protein>
<comment type="subcellular location">
    <subcellularLocation>
        <location evidence="1 9">Cell inner membrane</location>
        <topology evidence="1 9">Multi-pass membrane protein</topology>
    </subcellularLocation>
</comment>
<evidence type="ECO:0000256" key="6">
    <source>
        <dbReference type="ARBA" id="ARBA00022989"/>
    </source>
</evidence>
<keyword evidence="5 9" id="KW-0812">Transmembrane</keyword>
<evidence type="ECO:0000256" key="5">
    <source>
        <dbReference type="ARBA" id="ARBA00022692"/>
    </source>
</evidence>
<feature type="transmembrane region" description="Helical" evidence="9">
    <location>
        <begin position="7"/>
        <end position="29"/>
    </location>
</feature>
<reference evidence="12" key="1">
    <citation type="submission" date="2015-08" db="EMBL/GenBank/DDBJ databases">
        <authorList>
            <person name="Varghese N."/>
        </authorList>
    </citation>
    <scope>NUCLEOTIDE SEQUENCE [LARGE SCALE GENOMIC DNA]</scope>
    <source>
        <strain evidence="12">DSM 23407</strain>
    </source>
</reference>
<dbReference type="GO" id="GO:0015740">
    <property type="term" value="P:C4-dicarboxylate transport"/>
    <property type="evidence" value="ECO:0007669"/>
    <property type="project" value="TreeGrafter"/>
</dbReference>
<dbReference type="OrthoDB" id="5878939at2"/>
<dbReference type="GO" id="GO:0005886">
    <property type="term" value="C:plasma membrane"/>
    <property type="evidence" value="ECO:0007669"/>
    <property type="project" value="UniProtKB-SubCell"/>
</dbReference>
<dbReference type="Pfam" id="PF04290">
    <property type="entry name" value="DctQ"/>
    <property type="match status" value="1"/>
</dbReference>
<keyword evidence="4 9" id="KW-0997">Cell inner membrane</keyword>
<keyword evidence="6 9" id="KW-1133">Transmembrane helix</keyword>
<dbReference type="AlphaFoldDB" id="A0A0K6I4F5"/>
<evidence type="ECO:0000256" key="3">
    <source>
        <dbReference type="ARBA" id="ARBA00022475"/>
    </source>
</evidence>
<feature type="domain" description="Tripartite ATP-independent periplasmic transporters DctQ component" evidence="10">
    <location>
        <begin position="25"/>
        <end position="153"/>
    </location>
</feature>
<comment type="function">
    <text evidence="9">Part of the tripartite ATP-independent periplasmic (TRAP) transport system.</text>
</comment>
<organism evidence="11 12">
    <name type="scientific">Pannonibacter indicus</name>
    <dbReference type="NCBI Taxonomy" id="466044"/>
    <lineage>
        <taxon>Bacteria</taxon>
        <taxon>Pseudomonadati</taxon>
        <taxon>Pseudomonadota</taxon>
        <taxon>Alphaproteobacteria</taxon>
        <taxon>Hyphomicrobiales</taxon>
        <taxon>Stappiaceae</taxon>
        <taxon>Pannonibacter</taxon>
    </lineage>
</organism>
<evidence type="ECO:0000256" key="4">
    <source>
        <dbReference type="ARBA" id="ARBA00022519"/>
    </source>
</evidence>
<dbReference type="InterPro" id="IPR007387">
    <property type="entry name" value="TRAP_DctQ"/>
</dbReference>
<evidence type="ECO:0000256" key="7">
    <source>
        <dbReference type="ARBA" id="ARBA00023136"/>
    </source>
</evidence>
<evidence type="ECO:0000313" key="12">
    <source>
        <dbReference type="Proteomes" id="UP000183900"/>
    </source>
</evidence>
<keyword evidence="2 9" id="KW-0813">Transport</keyword>
<name>A0A0K6I4F5_9HYPH</name>
<evidence type="ECO:0000256" key="2">
    <source>
        <dbReference type="ARBA" id="ARBA00022448"/>
    </source>
</evidence>
<keyword evidence="12" id="KW-1185">Reference proteome</keyword>
<feature type="transmembrane region" description="Helical" evidence="9">
    <location>
        <begin position="49"/>
        <end position="67"/>
    </location>
</feature>
<comment type="subunit">
    <text evidence="9">The complex comprises the extracytoplasmic solute receptor protein and the two transmembrane proteins.</text>
</comment>
<comment type="similarity">
    <text evidence="8 9">Belongs to the TRAP transporter small permease family.</text>
</comment>
<dbReference type="RefSeq" id="WP_055456199.1">
    <property type="nucleotide sequence ID" value="NZ_CYHE01000008.1"/>
</dbReference>
<dbReference type="GO" id="GO:0022857">
    <property type="term" value="F:transmembrane transporter activity"/>
    <property type="evidence" value="ECO:0007669"/>
    <property type="project" value="UniProtKB-UniRule"/>
</dbReference>
<evidence type="ECO:0000313" key="11">
    <source>
        <dbReference type="EMBL" id="CUA98034.1"/>
    </source>
</evidence>